<dbReference type="Proteomes" id="UP000324897">
    <property type="component" value="Chromosome 2"/>
</dbReference>
<dbReference type="Gramene" id="TVU24797">
    <property type="protein sequence ID" value="TVU24797"/>
    <property type="gene ID" value="EJB05_27254"/>
</dbReference>
<keyword evidence="1" id="KW-0812">Transmembrane</keyword>
<keyword evidence="3" id="KW-1185">Reference proteome</keyword>
<gene>
    <name evidence="2" type="ORF">EJB05_27254</name>
</gene>
<keyword evidence="1" id="KW-1133">Transmembrane helix</keyword>
<dbReference type="AlphaFoldDB" id="A0A5J9UNN2"/>
<name>A0A5J9UNN2_9POAL</name>
<comment type="caution">
    <text evidence="2">The sequence shown here is derived from an EMBL/GenBank/DDBJ whole genome shotgun (WGS) entry which is preliminary data.</text>
</comment>
<keyword evidence="1" id="KW-0472">Membrane</keyword>
<organism evidence="2 3">
    <name type="scientific">Eragrostis curvula</name>
    <name type="common">weeping love grass</name>
    <dbReference type="NCBI Taxonomy" id="38414"/>
    <lineage>
        <taxon>Eukaryota</taxon>
        <taxon>Viridiplantae</taxon>
        <taxon>Streptophyta</taxon>
        <taxon>Embryophyta</taxon>
        <taxon>Tracheophyta</taxon>
        <taxon>Spermatophyta</taxon>
        <taxon>Magnoliopsida</taxon>
        <taxon>Liliopsida</taxon>
        <taxon>Poales</taxon>
        <taxon>Poaceae</taxon>
        <taxon>PACMAD clade</taxon>
        <taxon>Chloridoideae</taxon>
        <taxon>Eragrostideae</taxon>
        <taxon>Eragrostidinae</taxon>
        <taxon>Eragrostis</taxon>
    </lineage>
</organism>
<reference evidence="2 3" key="1">
    <citation type="journal article" date="2019" name="Sci. Rep.">
        <title>A high-quality genome of Eragrostis curvula grass provides insights into Poaceae evolution and supports new strategies to enhance forage quality.</title>
        <authorList>
            <person name="Carballo J."/>
            <person name="Santos B.A.C.M."/>
            <person name="Zappacosta D."/>
            <person name="Garbus I."/>
            <person name="Selva J.P."/>
            <person name="Gallo C.A."/>
            <person name="Diaz A."/>
            <person name="Albertini E."/>
            <person name="Caccamo M."/>
            <person name="Echenique V."/>
        </authorList>
    </citation>
    <scope>NUCLEOTIDE SEQUENCE [LARGE SCALE GENOMIC DNA]</scope>
    <source>
        <strain evidence="3">cv. Victoria</strain>
        <tissue evidence="2">Leaf</tissue>
    </source>
</reference>
<evidence type="ECO:0000313" key="3">
    <source>
        <dbReference type="Proteomes" id="UP000324897"/>
    </source>
</evidence>
<proteinExistence type="predicted"/>
<evidence type="ECO:0000256" key="1">
    <source>
        <dbReference type="SAM" id="Phobius"/>
    </source>
</evidence>
<dbReference type="EMBL" id="RWGY01000013">
    <property type="protein sequence ID" value="TVU24797.1"/>
    <property type="molecule type" value="Genomic_DNA"/>
</dbReference>
<accession>A0A5J9UNN2</accession>
<protein>
    <submittedName>
        <fullName evidence="2">Uncharacterized protein</fullName>
    </submittedName>
</protein>
<feature type="transmembrane region" description="Helical" evidence="1">
    <location>
        <begin position="72"/>
        <end position="90"/>
    </location>
</feature>
<evidence type="ECO:0000313" key="2">
    <source>
        <dbReference type="EMBL" id="TVU24797.1"/>
    </source>
</evidence>
<sequence>MQQRLWRPRLLSVTRQPLAAGPLLQVATGDCSASPAGAELLESRGSPHGGDIYPLLQGRTQQQPAGLKRNKLIYFVPCLGALLFMIGSHLGRLKFQTLERGHMEEVIEDLAGNKVYKDSGIATFFCTKQGVSQVFQRDCLFCNHGISKKSTGLPNSWPFKALVLLGTFVL</sequence>